<dbReference type="GO" id="GO:0006888">
    <property type="term" value="P:endoplasmic reticulum to Golgi vesicle-mediated transport"/>
    <property type="evidence" value="ECO:0007669"/>
    <property type="project" value="InterPro"/>
</dbReference>
<comment type="similarity">
    <text evidence="2">Belongs to the SVP26 family.</text>
</comment>
<comment type="subcellular location">
    <subcellularLocation>
        <location evidence="1">Membrane</location>
        <topology evidence="1">Multi-pass membrane protein</topology>
    </subcellularLocation>
</comment>
<name>A0A8S0VWQ3_CYCAE</name>
<feature type="compositionally biased region" description="Pro residues" evidence="6">
    <location>
        <begin position="248"/>
        <end position="257"/>
    </location>
</feature>
<feature type="transmembrane region" description="Helical" evidence="7">
    <location>
        <begin position="50"/>
        <end position="81"/>
    </location>
</feature>
<keyword evidence="9" id="KW-1185">Reference proteome</keyword>
<dbReference type="Pfam" id="PF04148">
    <property type="entry name" value="Erv26"/>
    <property type="match status" value="1"/>
</dbReference>
<evidence type="ECO:0000256" key="6">
    <source>
        <dbReference type="SAM" id="MobiDB-lite"/>
    </source>
</evidence>
<keyword evidence="4 7" id="KW-1133">Transmembrane helix</keyword>
<feature type="compositionally biased region" description="Pro residues" evidence="6">
    <location>
        <begin position="227"/>
        <end position="239"/>
    </location>
</feature>
<evidence type="ECO:0000256" key="2">
    <source>
        <dbReference type="ARBA" id="ARBA00008096"/>
    </source>
</evidence>
<evidence type="ECO:0008006" key="10">
    <source>
        <dbReference type="Google" id="ProtNLM"/>
    </source>
</evidence>
<dbReference type="AlphaFoldDB" id="A0A8S0VWQ3"/>
<dbReference type="GO" id="GO:0097020">
    <property type="term" value="F:COPII receptor activity"/>
    <property type="evidence" value="ECO:0007669"/>
    <property type="project" value="InterPro"/>
</dbReference>
<keyword evidence="5 7" id="KW-0472">Membrane</keyword>
<dbReference type="GO" id="GO:0005789">
    <property type="term" value="C:endoplasmic reticulum membrane"/>
    <property type="evidence" value="ECO:0007669"/>
    <property type="project" value="TreeGrafter"/>
</dbReference>
<evidence type="ECO:0000313" key="8">
    <source>
        <dbReference type="EMBL" id="CAA7259621.1"/>
    </source>
</evidence>
<accession>A0A8S0VWQ3</accession>
<comment type="caution">
    <text evidence="8">The sequence shown here is derived from an EMBL/GenBank/DDBJ whole genome shotgun (WGS) entry which is preliminary data.</text>
</comment>
<dbReference type="InterPro" id="IPR007277">
    <property type="entry name" value="Svp26/Tex261"/>
</dbReference>
<evidence type="ECO:0000313" key="9">
    <source>
        <dbReference type="Proteomes" id="UP000467700"/>
    </source>
</evidence>
<dbReference type="GO" id="GO:0030134">
    <property type="term" value="C:COPII-coated ER to Golgi transport vesicle"/>
    <property type="evidence" value="ECO:0007669"/>
    <property type="project" value="TreeGrafter"/>
</dbReference>
<evidence type="ECO:0000256" key="1">
    <source>
        <dbReference type="ARBA" id="ARBA00004141"/>
    </source>
</evidence>
<proteinExistence type="inferred from homology"/>
<evidence type="ECO:0000256" key="5">
    <source>
        <dbReference type="ARBA" id="ARBA00023136"/>
    </source>
</evidence>
<protein>
    <recommendedName>
        <fullName evidence="10">DUF396-domain-containing protein</fullName>
    </recommendedName>
</protein>
<feature type="compositionally biased region" description="Polar residues" evidence="6">
    <location>
        <begin position="305"/>
        <end position="314"/>
    </location>
</feature>
<dbReference type="EMBL" id="CACVBS010000028">
    <property type="protein sequence ID" value="CAA7259621.1"/>
    <property type="molecule type" value="Genomic_DNA"/>
</dbReference>
<feature type="transmembrane region" description="Helical" evidence="7">
    <location>
        <begin position="6"/>
        <end position="30"/>
    </location>
</feature>
<feature type="transmembrane region" description="Helical" evidence="7">
    <location>
        <begin position="93"/>
        <end position="117"/>
    </location>
</feature>
<sequence length="314" mass="34528">MGLLFFVSYFALLAAFAFVTLSLASGLLYVSELIEEHSRLAKLIGQRSIYVIMVLHVVFYFTDSLPLLQMLFSLACHIVYLQNFSSTWPLISLTSLTFLASCVLVIADHFIWFFYFARLTSEARHLKAYRGINSYAPGFTEIATFFGICVWFTPLFLFLSLSANDNALPVAAIEPSSPVPGSAIRTSPPRTSLIRSMFSAFSIDGIPRIRGRPARKDTSEGILAPHSPTPILSPLPHRPASPSLRATPYPPPPPRSPGPRVQEINVPHSLQNAATNFKLDTPPRRTAPSRQGTGDSLGLGITMRRTASSMGQDD</sequence>
<keyword evidence="3 7" id="KW-0812">Transmembrane</keyword>
<dbReference type="Proteomes" id="UP000467700">
    <property type="component" value="Unassembled WGS sequence"/>
</dbReference>
<reference evidence="8 9" key="1">
    <citation type="submission" date="2020-01" db="EMBL/GenBank/DDBJ databases">
        <authorList>
            <person name="Gupta K D."/>
        </authorList>
    </citation>
    <scope>NUCLEOTIDE SEQUENCE [LARGE SCALE GENOMIC DNA]</scope>
</reference>
<evidence type="ECO:0000256" key="4">
    <source>
        <dbReference type="ARBA" id="ARBA00022989"/>
    </source>
</evidence>
<dbReference type="OrthoDB" id="28257at2759"/>
<feature type="region of interest" description="Disordered" evidence="6">
    <location>
        <begin position="209"/>
        <end position="314"/>
    </location>
</feature>
<dbReference type="PANTHER" id="PTHR13144:SF0">
    <property type="entry name" value="PROTEIN TEX261"/>
    <property type="match status" value="1"/>
</dbReference>
<dbReference type="PANTHER" id="PTHR13144">
    <property type="entry name" value="TEX261 PROTEIN"/>
    <property type="match status" value="1"/>
</dbReference>
<evidence type="ECO:0000256" key="7">
    <source>
        <dbReference type="SAM" id="Phobius"/>
    </source>
</evidence>
<feature type="transmembrane region" description="Helical" evidence="7">
    <location>
        <begin position="138"/>
        <end position="159"/>
    </location>
</feature>
<dbReference type="GO" id="GO:0000139">
    <property type="term" value="C:Golgi membrane"/>
    <property type="evidence" value="ECO:0007669"/>
    <property type="project" value="TreeGrafter"/>
</dbReference>
<evidence type="ECO:0000256" key="3">
    <source>
        <dbReference type="ARBA" id="ARBA00022692"/>
    </source>
</evidence>
<organism evidence="8 9">
    <name type="scientific">Cyclocybe aegerita</name>
    <name type="common">Black poplar mushroom</name>
    <name type="synonym">Agrocybe aegerita</name>
    <dbReference type="NCBI Taxonomy" id="1973307"/>
    <lineage>
        <taxon>Eukaryota</taxon>
        <taxon>Fungi</taxon>
        <taxon>Dikarya</taxon>
        <taxon>Basidiomycota</taxon>
        <taxon>Agaricomycotina</taxon>
        <taxon>Agaricomycetes</taxon>
        <taxon>Agaricomycetidae</taxon>
        <taxon>Agaricales</taxon>
        <taxon>Agaricineae</taxon>
        <taxon>Bolbitiaceae</taxon>
        <taxon>Cyclocybe</taxon>
    </lineage>
</organism>
<gene>
    <name evidence="8" type="ORF">AAE3_LOCUS2260</name>
</gene>